<protein>
    <recommendedName>
        <fullName evidence="24">RNA helicase</fullName>
    </recommendedName>
</protein>
<dbReference type="InterPro" id="IPR027417">
    <property type="entry name" value="P-loop_NTPase"/>
</dbReference>
<keyword evidence="10 14" id="KW-0067">ATP-binding</keyword>
<dbReference type="SUPFAM" id="SSF52540">
    <property type="entry name" value="P-loop containing nucleoside triphosphate hydrolases"/>
    <property type="match status" value="1"/>
</dbReference>
<dbReference type="PROSITE" id="PS51473">
    <property type="entry name" value="GNK2"/>
    <property type="match status" value="4"/>
</dbReference>
<evidence type="ECO:0000256" key="13">
    <source>
        <dbReference type="PROSITE-ProRule" id="PRU00552"/>
    </source>
</evidence>
<dbReference type="SMART" id="SM00220">
    <property type="entry name" value="S_TKc"/>
    <property type="match status" value="1"/>
</dbReference>
<keyword evidence="8" id="KW-0378">Hydrolase</keyword>
<dbReference type="InterPro" id="IPR038408">
    <property type="entry name" value="GNK2_sf"/>
</dbReference>
<dbReference type="InterPro" id="IPR014014">
    <property type="entry name" value="RNA_helicase_DEAD_Q_motif"/>
</dbReference>
<dbReference type="GO" id="GO:0004674">
    <property type="term" value="F:protein serine/threonine kinase activity"/>
    <property type="evidence" value="ECO:0007669"/>
    <property type="project" value="UniProtKB-KW"/>
</dbReference>
<keyword evidence="12" id="KW-0325">Glycoprotein</keyword>
<dbReference type="Gene3D" id="3.40.50.300">
    <property type="entry name" value="P-loop containing nucleotide triphosphate hydrolases"/>
    <property type="match status" value="1"/>
</dbReference>
<evidence type="ECO:0000256" key="17">
    <source>
        <dbReference type="SAM" id="SignalP"/>
    </source>
</evidence>
<evidence type="ECO:0000256" key="9">
    <source>
        <dbReference type="ARBA" id="ARBA00022806"/>
    </source>
</evidence>
<dbReference type="Pfam" id="PF01657">
    <property type="entry name" value="Stress-antifung"/>
    <property type="match status" value="4"/>
</dbReference>
<keyword evidence="3" id="KW-0808">Transferase</keyword>
<evidence type="ECO:0000259" key="21">
    <source>
        <dbReference type="PROSITE" id="PS51473"/>
    </source>
</evidence>
<feature type="domain" description="Gnk2-homologous" evidence="21">
    <location>
        <begin position="840"/>
        <end position="945"/>
    </location>
</feature>
<dbReference type="InterPro" id="IPR008271">
    <property type="entry name" value="Ser/Thr_kinase_AS"/>
</dbReference>
<dbReference type="GO" id="GO:0016787">
    <property type="term" value="F:hydrolase activity"/>
    <property type="evidence" value="ECO:0007669"/>
    <property type="project" value="UniProtKB-KW"/>
</dbReference>
<dbReference type="InterPro" id="IPR011545">
    <property type="entry name" value="DEAD/DEAH_box_helicase_dom"/>
</dbReference>
<feature type="signal peptide" evidence="17">
    <location>
        <begin position="1"/>
        <end position="19"/>
    </location>
</feature>
<feature type="transmembrane region" description="Helical" evidence="16">
    <location>
        <begin position="1084"/>
        <end position="1105"/>
    </location>
</feature>
<evidence type="ECO:0000256" key="4">
    <source>
        <dbReference type="ARBA" id="ARBA00022729"/>
    </source>
</evidence>
<feature type="short sequence motif" description="Q motif" evidence="13">
    <location>
        <begin position="696"/>
        <end position="724"/>
    </location>
</feature>
<dbReference type="Proteomes" id="UP001408789">
    <property type="component" value="Unassembled WGS sequence"/>
</dbReference>
<feature type="chain" id="PRO_5042818967" description="RNA helicase" evidence="17">
    <location>
        <begin position="20"/>
        <end position="1373"/>
    </location>
</feature>
<dbReference type="FunFam" id="3.30.200.20:FF:000178">
    <property type="entry name" value="serine/threonine-protein kinase PBS1-like"/>
    <property type="match status" value="1"/>
</dbReference>
<keyword evidence="16" id="KW-0812">Transmembrane</keyword>
<organism evidence="22 23">
    <name type="scientific">Deinandra increscens subsp. villosa</name>
    <dbReference type="NCBI Taxonomy" id="3103831"/>
    <lineage>
        <taxon>Eukaryota</taxon>
        <taxon>Viridiplantae</taxon>
        <taxon>Streptophyta</taxon>
        <taxon>Embryophyta</taxon>
        <taxon>Tracheophyta</taxon>
        <taxon>Spermatophyta</taxon>
        <taxon>Magnoliopsida</taxon>
        <taxon>eudicotyledons</taxon>
        <taxon>Gunneridae</taxon>
        <taxon>Pentapetalae</taxon>
        <taxon>asterids</taxon>
        <taxon>campanulids</taxon>
        <taxon>Asterales</taxon>
        <taxon>Asteraceae</taxon>
        <taxon>Asteroideae</taxon>
        <taxon>Heliantheae alliance</taxon>
        <taxon>Madieae</taxon>
        <taxon>Madiinae</taxon>
        <taxon>Deinandra</taxon>
    </lineage>
</organism>
<feature type="domain" description="Gnk2-homologous" evidence="21">
    <location>
        <begin position="956"/>
        <end position="1062"/>
    </location>
</feature>
<dbReference type="CDD" id="cd14066">
    <property type="entry name" value="STKc_IRAK"/>
    <property type="match status" value="1"/>
</dbReference>
<feature type="domain" description="Gnk2-homologous" evidence="21">
    <location>
        <begin position="144"/>
        <end position="249"/>
    </location>
</feature>
<dbReference type="PANTHER" id="PTHR47973">
    <property type="entry name" value="CYSTEINE-RICH RECEPTOR-LIKE PROTEIN KINASE 3"/>
    <property type="match status" value="1"/>
</dbReference>
<keyword evidence="5" id="KW-0677">Repeat</keyword>
<evidence type="ECO:0000256" key="16">
    <source>
        <dbReference type="SAM" id="Phobius"/>
    </source>
</evidence>
<sequence length="1373" mass="153325">MAFILVMFLASFLIKTGFSQPNITENNINIPIRSFCGRNPPINLPSFINNRNSTFNEIRRQLSSNDIFYARAQSLAQGDSVFGAGQCRNYLSAAQCVACFDAAVSELDTCITGNGAYTFFDNCYVRYANYDDFYDNPDVVEDAGITPLGICGNQSASQPTTFSQDVDGLLSDIKVATPETSNFYVASTTQITSDNATVYAVAQCVENTNKGICQNCINIAYTSLYDCLPNTEARFIHMGCFARYSVTPFFNDNQTIDITNHLKGHSSKLPVIAGAIGGVALLIFITVLWLLFRRWKKSKKTAEDSPELEGAINYSYKDLQLATNNFSEENILGKGGFGVVYKAILEDNSIVAVKKIEVGYAKAKAKEEFENEVKLISNVHHRNLLRLLGWSSEGSNLLLVLEYIPNGSLDRFLWGARRGSLNWKQRYDIIFGIARGLAHLHNEFHVKIIHRDIKSSNILLDHDFQPKIADFGLARFQPEDKSHISTKFAGTLGYTAPEYALQGILSDKVDTYSFGIVVLEIISGRRCNDMNSDKPSMDHLLEHAWKLYENKKHVKFIDETLDVNEHEQHVMQIIEIALLCTQSPVAKRPTMSEVVLMLPYGLSSGNRQLTRPTLIDHDRRVRIGSPNKGNVFGMAKELDPKLQLQSVEVYDEVDVMEKGMNEDFKPEEDDEVPTTAGGGDNRSFFSKADGVSFHANSFMDLHLSRPLLRACEALGYTKPTPIQAACIPLALIGRDICGSAITGSGKTAAFALPTLERLLFRPKHRPAIRVLILTPTRELAVHYYSIKLETHAKYIQFRGKKKRMSGFLVVQAVIILSLVILDLGVAQPSNKTIKINTTNTPLKFYCGINDAIMSPTAFSRNRNSTFSQLRNKFSTTGVFYATARSLENDNDVVYGVAQCRNYLLLTECLACFDVAVSVVDQSCGSANGAHVFLDNCFLRFENYNAYYDDPQGTLDFAVPEICGNDSTSQQTTAFNQAVKELLSDIRFATPRTSDFYIASTRQVANGANATVYAIAQCVENASQAICKNCLSTAYNNLYSCLPAKEGRAINVACFMRYSEFPFFRNNQTINLIPFLKGSSSKSSIIIGVSSGAGFVLLILSLFLWFRRWRKSKAVGKVCFTICLPYDALETSEFQGTRCYTYQDLRLATNNFSEECLIGKGGFGEVFKASVDSGIVMAIKKLHVGVGAKKGFENEINIINNVRHRNLIKQLGWCIEGHDLLLVLEYIPQGSLDKFLWGRGYTAPEYATRGHLSEKVDTYSFGILALEVISGRNCRNVNYSGPQMEFLLDHAWELYEKDIHIKLIDEALNPIEYQEENVKKIIKIALMCTQSPVSLRPTMSEVYLMLSSEPQLEQRQMSRPTFNNLDRRIHTGGS</sequence>
<dbReference type="EMBL" id="JBCNJP010000019">
    <property type="protein sequence ID" value="KAK9062113.1"/>
    <property type="molecule type" value="Genomic_DNA"/>
</dbReference>
<dbReference type="Gene3D" id="1.10.510.10">
    <property type="entry name" value="Transferase(Phosphotransferase) domain 1"/>
    <property type="match status" value="2"/>
</dbReference>
<dbReference type="PROSITE" id="PS51192">
    <property type="entry name" value="HELICASE_ATP_BIND_1"/>
    <property type="match status" value="1"/>
</dbReference>
<comment type="similarity">
    <text evidence="1">Belongs to the protein kinase superfamily. TKL Ser/Thr protein kinase family. ROCO subfamily.</text>
</comment>
<keyword evidence="23" id="KW-1185">Reference proteome</keyword>
<evidence type="ECO:0000256" key="12">
    <source>
        <dbReference type="ARBA" id="ARBA00023180"/>
    </source>
</evidence>
<dbReference type="Pfam" id="PF00069">
    <property type="entry name" value="Pkinase"/>
    <property type="match status" value="1"/>
</dbReference>
<evidence type="ECO:0000313" key="22">
    <source>
        <dbReference type="EMBL" id="KAK9062113.1"/>
    </source>
</evidence>
<evidence type="ECO:0000256" key="3">
    <source>
        <dbReference type="ARBA" id="ARBA00022679"/>
    </source>
</evidence>
<evidence type="ECO:0000256" key="6">
    <source>
        <dbReference type="ARBA" id="ARBA00022741"/>
    </source>
</evidence>
<feature type="compositionally biased region" description="Polar residues" evidence="15">
    <location>
        <begin position="1354"/>
        <end position="1363"/>
    </location>
</feature>
<dbReference type="InterPro" id="IPR002902">
    <property type="entry name" value="GNK2"/>
</dbReference>
<dbReference type="SUPFAM" id="SSF56112">
    <property type="entry name" value="Protein kinase-like (PK-like)"/>
    <property type="match status" value="2"/>
</dbReference>
<dbReference type="PROSITE" id="PS50011">
    <property type="entry name" value="PROTEIN_KINASE_DOM"/>
    <property type="match status" value="2"/>
</dbReference>
<evidence type="ECO:0000256" key="7">
    <source>
        <dbReference type="ARBA" id="ARBA00022777"/>
    </source>
</evidence>
<dbReference type="FunFam" id="1.10.510.10:FF:000336">
    <property type="entry name" value="Cysteine-rich receptor-like protein kinase 2"/>
    <property type="match status" value="1"/>
</dbReference>
<evidence type="ECO:0000256" key="10">
    <source>
        <dbReference type="ARBA" id="ARBA00022840"/>
    </source>
</evidence>
<feature type="domain" description="Protein kinase" evidence="18">
    <location>
        <begin position="326"/>
        <end position="601"/>
    </location>
</feature>
<evidence type="ECO:0000256" key="14">
    <source>
        <dbReference type="PROSITE-ProRule" id="PRU10141"/>
    </source>
</evidence>
<comment type="caution">
    <text evidence="22">The sequence shown here is derived from an EMBL/GenBank/DDBJ whole genome shotgun (WGS) entry which is preliminary data.</text>
</comment>
<evidence type="ECO:0000256" key="15">
    <source>
        <dbReference type="SAM" id="MobiDB-lite"/>
    </source>
</evidence>
<dbReference type="GO" id="GO:0003676">
    <property type="term" value="F:nucleic acid binding"/>
    <property type="evidence" value="ECO:0007669"/>
    <property type="project" value="InterPro"/>
</dbReference>
<keyword evidence="16" id="KW-0472">Membrane</keyword>
<name>A0AAP0GSW3_9ASTR</name>
<feature type="binding site" evidence="14">
    <location>
        <position position="355"/>
    </location>
    <ligand>
        <name>ATP</name>
        <dbReference type="ChEBI" id="CHEBI:30616"/>
    </ligand>
</feature>
<feature type="region of interest" description="Disordered" evidence="15">
    <location>
        <begin position="1354"/>
        <end position="1373"/>
    </location>
</feature>
<dbReference type="Gene3D" id="3.30.430.20">
    <property type="entry name" value="Gnk2 domain, C-X8-C-X2-C motif"/>
    <property type="match status" value="4"/>
</dbReference>
<evidence type="ECO:0000256" key="5">
    <source>
        <dbReference type="ARBA" id="ARBA00022737"/>
    </source>
</evidence>
<dbReference type="GO" id="GO:0003724">
    <property type="term" value="F:RNA helicase activity"/>
    <property type="evidence" value="ECO:0007669"/>
    <property type="project" value="InterPro"/>
</dbReference>
<feature type="binding site" evidence="14">
    <location>
        <position position="1180"/>
    </location>
    <ligand>
        <name>ATP</name>
        <dbReference type="ChEBI" id="CHEBI:30616"/>
    </ligand>
</feature>
<evidence type="ECO:0000256" key="1">
    <source>
        <dbReference type="ARBA" id="ARBA00008171"/>
    </source>
</evidence>
<gene>
    <name evidence="22" type="ORF">SSX86_019298</name>
</gene>
<dbReference type="InterPro" id="IPR001245">
    <property type="entry name" value="Ser-Thr/Tyr_kinase_cat_dom"/>
</dbReference>
<evidence type="ECO:0000259" key="18">
    <source>
        <dbReference type="PROSITE" id="PS50011"/>
    </source>
</evidence>
<keyword evidence="6 14" id="KW-0547">Nucleotide-binding</keyword>
<evidence type="ECO:0000256" key="11">
    <source>
        <dbReference type="ARBA" id="ARBA00023170"/>
    </source>
</evidence>
<dbReference type="FunFam" id="3.30.430.20:FF:000017">
    <property type="entry name" value="Cysteine-rich receptor-like protein kinase 2"/>
    <property type="match status" value="1"/>
</dbReference>
<keyword evidence="9" id="KW-0347">Helicase</keyword>
<feature type="domain" description="Gnk2-homologous" evidence="21">
    <location>
        <begin position="29"/>
        <end position="132"/>
    </location>
</feature>
<feature type="domain" description="Helicase ATP-binding" evidence="19">
    <location>
        <begin position="727"/>
        <end position="875"/>
    </location>
</feature>
<dbReference type="InterPro" id="IPR052059">
    <property type="entry name" value="CR_Ser/Thr_kinase"/>
</dbReference>
<evidence type="ECO:0000256" key="8">
    <source>
        <dbReference type="ARBA" id="ARBA00022801"/>
    </source>
</evidence>
<dbReference type="InterPro" id="IPR011009">
    <property type="entry name" value="Kinase-like_dom_sf"/>
</dbReference>
<accession>A0AAP0GSW3</accession>
<dbReference type="PROSITE" id="PS00108">
    <property type="entry name" value="PROTEIN_KINASE_ST"/>
    <property type="match status" value="1"/>
</dbReference>
<feature type="compositionally biased region" description="Basic and acidic residues" evidence="15">
    <location>
        <begin position="1364"/>
        <end position="1373"/>
    </location>
</feature>
<dbReference type="CDD" id="cd23509">
    <property type="entry name" value="Gnk2-like"/>
    <property type="match status" value="4"/>
</dbReference>
<dbReference type="PROSITE" id="PS51195">
    <property type="entry name" value="Q_MOTIF"/>
    <property type="match status" value="1"/>
</dbReference>
<dbReference type="PROSITE" id="PS00107">
    <property type="entry name" value="PROTEIN_KINASE_ATP"/>
    <property type="match status" value="2"/>
</dbReference>
<dbReference type="Gene3D" id="3.30.200.20">
    <property type="entry name" value="Phosphorylase Kinase, domain 1"/>
    <property type="match status" value="2"/>
</dbReference>
<evidence type="ECO:0000259" key="20">
    <source>
        <dbReference type="PROSITE" id="PS51195"/>
    </source>
</evidence>
<evidence type="ECO:0000256" key="2">
    <source>
        <dbReference type="ARBA" id="ARBA00022527"/>
    </source>
</evidence>
<dbReference type="GO" id="GO:0005524">
    <property type="term" value="F:ATP binding"/>
    <property type="evidence" value="ECO:0007669"/>
    <property type="project" value="UniProtKB-UniRule"/>
</dbReference>
<keyword evidence="4 17" id="KW-0732">Signal</keyword>
<feature type="domain" description="Protein kinase" evidence="18">
    <location>
        <begin position="1151"/>
        <end position="1373"/>
    </location>
</feature>
<dbReference type="InterPro" id="IPR014001">
    <property type="entry name" value="Helicase_ATP-bd"/>
</dbReference>
<dbReference type="InterPro" id="IPR000719">
    <property type="entry name" value="Prot_kinase_dom"/>
</dbReference>
<evidence type="ECO:0008006" key="24">
    <source>
        <dbReference type="Google" id="ProtNLM"/>
    </source>
</evidence>
<keyword evidence="11" id="KW-0675">Receptor</keyword>
<feature type="transmembrane region" description="Helical" evidence="16">
    <location>
        <begin position="806"/>
        <end position="826"/>
    </location>
</feature>
<proteinExistence type="inferred from homology"/>
<keyword evidence="2" id="KW-0723">Serine/threonine-protein kinase</keyword>
<dbReference type="InterPro" id="IPR017441">
    <property type="entry name" value="Protein_kinase_ATP_BS"/>
</dbReference>
<dbReference type="SMART" id="SM00487">
    <property type="entry name" value="DEXDc"/>
    <property type="match status" value="1"/>
</dbReference>
<keyword evidence="16" id="KW-1133">Transmembrane helix</keyword>
<dbReference type="Pfam" id="PF07714">
    <property type="entry name" value="PK_Tyr_Ser-Thr"/>
    <property type="match status" value="1"/>
</dbReference>
<dbReference type="Pfam" id="PF00270">
    <property type="entry name" value="DEAD"/>
    <property type="match status" value="1"/>
</dbReference>
<evidence type="ECO:0000313" key="23">
    <source>
        <dbReference type="Proteomes" id="UP001408789"/>
    </source>
</evidence>
<reference evidence="22 23" key="1">
    <citation type="submission" date="2024-04" db="EMBL/GenBank/DDBJ databases">
        <title>The reference genome of an endangered Asteraceae, Deinandra increscens subsp. villosa, native to the Central Coast of California.</title>
        <authorList>
            <person name="Guilliams M."/>
            <person name="Hasenstab-Lehman K."/>
            <person name="Meyer R."/>
            <person name="Mcevoy S."/>
        </authorList>
    </citation>
    <scope>NUCLEOTIDE SEQUENCE [LARGE SCALE GENOMIC DNA]</scope>
    <source>
        <tissue evidence="22">Leaf</tissue>
    </source>
</reference>
<keyword evidence="7" id="KW-0418">Kinase</keyword>
<feature type="domain" description="DEAD-box RNA helicase Q" evidence="20">
    <location>
        <begin position="696"/>
        <end position="724"/>
    </location>
</feature>
<evidence type="ECO:0000259" key="19">
    <source>
        <dbReference type="PROSITE" id="PS51192"/>
    </source>
</evidence>
<feature type="transmembrane region" description="Helical" evidence="16">
    <location>
        <begin position="269"/>
        <end position="292"/>
    </location>
</feature>